<evidence type="ECO:0000313" key="5">
    <source>
        <dbReference type="Proteomes" id="UP000609531"/>
    </source>
</evidence>
<name>A0A934ILY6_9HYPH</name>
<dbReference type="InterPro" id="IPR000674">
    <property type="entry name" value="Ald_Oxase/Xan_DH_a/b"/>
</dbReference>
<dbReference type="Pfam" id="PF02738">
    <property type="entry name" value="MoCoBD_1"/>
    <property type="match status" value="1"/>
</dbReference>
<evidence type="ECO:0000256" key="1">
    <source>
        <dbReference type="ARBA" id="ARBA00022505"/>
    </source>
</evidence>
<evidence type="ECO:0000256" key="2">
    <source>
        <dbReference type="ARBA" id="ARBA00023002"/>
    </source>
</evidence>
<evidence type="ECO:0000313" key="4">
    <source>
        <dbReference type="EMBL" id="MBJ3774846.1"/>
    </source>
</evidence>
<dbReference type="Gene3D" id="3.30.365.10">
    <property type="entry name" value="Aldehyde oxidase/xanthine dehydrogenase, molybdopterin binding domain"/>
    <property type="match status" value="4"/>
</dbReference>
<evidence type="ECO:0000259" key="3">
    <source>
        <dbReference type="SMART" id="SM01008"/>
    </source>
</evidence>
<dbReference type="EMBL" id="JAEKJA010000003">
    <property type="protein sequence ID" value="MBJ3774846.1"/>
    <property type="molecule type" value="Genomic_DNA"/>
</dbReference>
<dbReference type="SUPFAM" id="SSF56003">
    <property type="entry name" value="Molybdenum cofactor-binding domain"/>
    <property type="match status" value="1"/>
</dbReference>
<dbReference type="PANTHER" id="PTHR11908">
    <property type="entry name" value="XANTHINE DEHYDROGENASE"/>
    <property type="match status" value="1"/>
</dbReference>
<dbReference type="RefSeq" id="WP_198880754.1">
    <property type="nucleotide sequence ID" value="NZ_JAEKJA010000003.1"/>
</dbReference>
<dbReference type="Pfam" id="PF01315">
    <property type="entry name" value="Ald_Xan_dh_C"/>
    <property type="match status" value="1"/>
</dbReference>
<proteinExistence type="predicted"/>
<protein>
    <submittedName>
        <fullName evidence="4">Xanthine dehydrogenase family protein molybdopterin-binding subunit</fullName>
    </submittedName>
</protein>
<accession>A0A934ILY6</accession>
<dbReference type="InterPro" id="IPR046867">
    <property type="entry name" value="AldOxase/xan_DH_MoCoBD2"/>
</dbReference>
<keyword evidence="5" id="KW-1185">Reference proteome</keyword>
<comment type="caution">
    <text evidence="4">The sequence shown here is derived from an EMBL/GenBank/DDBJ whole genome shotgun (WGS) entry which is preliminary data.</text>
</comment>
<reference evidence="4" key="1">
    <citation type="submission" date="2020-12" db="EMBL/GenBank/DDBJ databases">
        <title>Bacterial taxonomy.</title>
        <authorList>
            <person name="Pan X."/>
        </authorList>
    </citation>
    <scope>NUCLEOTIDE SEQUENCE</scope>
    <source>
        <strain evidence="4">B2012</strain>
    </source>
</reference>
<dbReference type="InterPro" id="IPR016208">
    <property type="entry name" value="Ald_Oxase/xanthine_DH-like"/>
</dbReference>
<dbReference type="InterPro" id="IPR036856">
    <property type="entry name" value="Ald_Oxase/Xan_DH_a/b_sf"/>
</dbReference>
<dbReference type="SMART" id="SM01008">
    <property type="entry name" value="Ald_Xan_dh_C"/>
    <property type="match status" value="1"/>
</dbReference>
<organism evidence="4 5">
    <name type="scientific">Acuticoccus mangrovi</name>
    <dbReference type="NCBI Taxonomy" id="2796142"/>
    <lineage>
        <taxon>Bacteria</taxon>
        <taxon>Pseudomonadati</taxon>
        <taxon>Pseudomonadota</taxon>
        <taxon>Alphaproteobacteria</taxon>
        <taxon>Hyphomicrobiales</taxon>
        <taxon>Amorphaceae</taxon>
        <taxon>Acuticoccus</taxon>
    </lineage>
</organism>
<dbReference type="PANTHER" id="PTHR11908:SF132">
    <property type="entry name" value="ALDEHYDE OXIDASE 1-RELATED"/>
    <property type="match status" value="1"/>
</dbReference>
<dbReference type="SUPFAM" id="SSF54665">
    <property type="entry name" value="CO dehydrogenase molybdoprotein N-domain-like"/>
    <property type="match status" value="1"/>
</dbReference>
<dbReference type="InterPro" id="IPR037165">
    <property type="entry name" value="AldOxase/xan_DH_Mopterin-bd_sf"/>
</dbReference>
<feature type="domain" description="Aldehyde oxidase/xanthine dehydrogenase a/b hammerhead" evidence="3">
    <location>
        <begin position="19"/>
        <end position="137"/>
    </location>
</feature>
<dbReference type="Gene3D" id="3.90.1170.50">
    <property type="entry name" value="Aldehyde oxidase/xanthine dehydrogenase, a/b hammerhead"/>
    <property type="match status" value="1"/>
</dbReference>
<sequence>MNANILSLKGRLEDRRFLTGHGRYTADHSRPGELVGVVVRSPHAHAVISSIDTTAALAMPGVVAVWTASDLAADGLGTLPCNVSVNGVTPLVVPPHRALAQDRVRHVGEPVAFVVAESRAAAEDAAEAVAVDFEALPAIVSPIAALEAGAPALWDEAPGNLAFTFEAGDRAATDAAIAGAAHVVALPLHNNRVSALPMEPRAAIATLEADGTLLLEVSGQGVHGIRRALARSVLHIEEAALAVFAEDVGGGFGLKNFAFPEHVLVLYSARRLARPVKWISSLSEDLMAAVHGRAMDCLARLALDETGRFLALQVDIVSDLGAYASSFGPGAATGAVPSALGGVYDIPAMFLRSRGAFTNTAPVDAYRGAGKPEANYIIERLIDAAARRFGFDPVALRRRNVVDAFPYRKALGAVVDTGRFKENIETALDLADHAGFATRKAEAAAAGRLRGIGVACFLETARGAPDEEAAIRFAADGMIELVTGTESNGQGHETAFPMVAAERLGLPLDSFRYIQADTRKTRVGGGHGGARSMHMGAGTLAMAIDEMLEKAAPVAAQLLQADPDDVVLRDGRFTAGGDAPSIALLDLPAAAREAGLLAAGGLDTTVFRQNAPITFPGGCHVAEVEVDAETGVVTIVRYVAVDDYGRVVNPQLTEGQVHGGLAQGIGQALGEAIVYEAESGQLLSGSLMDYFVPRAEDLPSFEVTLDGSPTSANPLGVKGAGQAGCISAPPTIINAVLDALAPLGVTDIEMPATPERVWQAIRAARAG</sequence>
<dbReference type="GO" id="GO:0005506">
    <property type="term" value="F:iron ion binding"/>
    <property type="evidence" value="ECO:0007669"/>
    <property type="project" value="InterPro"/>
</dbReference>
<dbReference type="Pfam" id="PF20256">
    <property type="entry name" value="MoCoBD_2"/>
    <property type="match status" value="1"/>
</dbReference>
<keyword evidence="1" id="KW-0500">Molybdenum</keyword>
<dbReference type="GO" id="GO:0016491">
    <property type="term" value="F:oxidoreductase activity"/>
    <property type="evidence" value="ECO:0007669"/>
    <property type="project" value="UniProtKB-KW"/>
</dbReference>
<dbReference type="Proteomes" id="UP000609531">
    <property type="component" value="Unassembled WGS sequence"/>
</dbReference>
<dbReference type="InterPro" id="IPR008274">
    <property type="entry name" value="AldOxase/xan_DH_MoCoBD1"/>
</dbReference>
<dbReference type="AlphaFoldDB" id="A0A934ILY6"/>
<keyword evidence="2" id="KW-0560">Oxidoreductase</keyword>
<gene>
    <name evidence="4" type="ORF">JCR33_04060</name>
</gene>